<gene>
    <name evidence="14" type="ORF">D0866_14493</name>
    <name evidence="13" type="ORF">D0868_08915</name>
    <name evidence="12" type="ORF">D0869_11697</name>
</gene>
<dbReference type="GO" id="GO:0005634">
    <property type="term" value="C:nucleus"/>
    <property type="evidence" value="ECO:0007669"/>
    <property type="project" value="UniProtKB-SubCell"/>
</dbReference>
<keyword evidence="6" id="KW-0498">Mitosis</keyword>
<evidence type="ECO:0000256" key="2">
    <source>
        <dbReference type="ARBA" id="ARBA00004584"/>
    </source>
</evidence>
<evidence type="ECO:0000313" key="14">
    <source>
        <dbReference type="EMBL" id="RMY10355.1"/>
    </source>
</evidence>
<dbReference type="OrthoDB" id="2392550at2759"/>
<evidence type="ECO:0000313" key="12">
    <source>
        <dbReference type="EMBL" id="RMX75359.1"/>
    </source>
</evidence>
<feature type="region of interest" description="Disordered" evidence="10">
    <location>
        <begin position="1"/>
        <end position="35"/>
    </location>
</feature>
<keyword evidence="9" id="KW-0137">Centromere</keyword>
<evidence type="ECO:0000256" key="9">
    <source>
        <dbReference type="ARBA" id="ARBA00023328"/>
    </source>
</evidence>
<dbReference type="EMBL" id="QWIM01002620">
    <property type="protein sequence ID" value="RMY10355.1"/>
    <property type="molecule type" value="Genomic_DNA"/>
</dbReference>
<feature type="compositionally biased region" description="Polar residues" evidence="10">
    <location>
        <begin position="215"/>
        <end position="235"/>
    </location>
</feature>
<dbReference type="GO" id="GO:0032133">
    <property type="term" value="C:chromosome passenger complex"/>
    <property type="evidence" value="ECO:0007669"/>
    <property type="project" value="TreeGrafter"/>
</dbReference>
<dbReference type="EMBL" id="QWIK01000821">
    <property type="protein sequence ID" value="RMY00609.1"/>
    <property type="molecule type" value="Genomic_DNA"/>
</dbReference>
<keyword evidence="7" id="KW-0539">Nucleus</keyword>
<feature type="compositionally biased region" description="Low complexity" evidence="10">
    <location>
        <begin position="238"/>
        <end position="302"/>
    </location>
</feature>
<feature type="compositionally biased region" description="Low complexity" evidence="10">
    <location>
        <begin position="162"/>
        <end position="173"/>
    </location>
</feature>
<comment type="subcellular location">
    <subcellularLocation>
        <location evidence="2">Chromosome</location>
        <location evidence="2">Centromere</location>
    </subcellularLocation>
    <subcellularLocation>
        <location evidence="1">Nucleus</location>
    </subcellularLocation>
</comment>
<evidence type="ECO:0000256" key="6">
    <source>
        <dbReference type="ARBA" id="ARBA00022776"/>
    </source>
</evidence>
<evidence type="ECO:0000256" key="7">
    <source>
        <dbReference type="ARBA" id="ARBA00023242"/>
    </source>
</evidence>
<evidence type="ECO:0000256" key="3">
    <source>
        <dbReference type="ARBA" id="ARBA00009914"/>
    </source>
</evidence>
<name>A0A3M6WA50_HORWE</name>
<keyword evidence="4" id="KW-0158">Chromosome</keyword>
<dbReference type="PANTHER" id="PTHR16040:SF7">
    <property type="entry name" value="AUSTRALIN, ISOFORM A-RELATED"/>
    <property type="match status" value="1"/>
</dbReference>
<dbReference type="GO" id="GO:0051233">
    <property type="term" value="C:spindle midzone"/>
    <property type="evidence" value="ECO:0007669"/>
    <property type="project" value="TreeGrafter"/>
</dbReference>
<dbReference type="InterPro" id="IPR018867">
    <property type="entry name" value="Cell_div_borealin"/>
</dbReference>
<dbReference type="Pfam" id="PF10444">
    <property type="entry name" value="Nbl1_Borealin_N"/>
    <property type="match status" value="1"/>
</dbReference>
<dbReference type="InterPro" id="IPR018851">
    <property type="entry name" value="Borealin_N"/>
</dbReference>
<evidence type="ECO:0000256" key="8">
    <source>
        <dbReference type="ARBA" id="ARBA00023306"/>
    </source>
</evidence>
<dbReference type="GO" id="GO:0000775">
    <property type="term" value="C:chromosome, centromeric region"/>
    <property type="evidence" value="ECO:0007669"/>
    <property type="project" value="UniProtKB-SubCell"/>
</dbReference>
<keyword evidence="5" id="KW-0132">Cell division</keyword>
<accession>A0A3M6WA50</accession>
<feature type="region of interest" description="Disordered" evidence="10">
    <location>
        <begin position="96"/>
        <end position="337"/>
    </location>
</feature>
<dbReference type="GO" id="GO:0000070">
    <property type="term" value="P:mitotic sister chromatid segregation"/>
    <property type="evidence" value="ECO:0007669"/>
    <property type="project" value="TreeGrafter"/>
</dbReference>
<evidence type="ECO:0000256" key="10">
    <source>
        <dbReference type="SAM" id="MobiDB-lite"/>
    </source>
</evidence>
<proteinExistence type="inferred from homology"/>
<evidence type="ECO:0000313" key="17">
    <source>
        <dbReference type="Proteomes" id="UP000282582"/>
    </source>
</evidence>
<sequence>MPPKRAKATRASIHEDTVEAQTPEQSPAKTMTGITEAQKQALVDNLQLEITERARKLRAQYAMQAQGLRTRLEMRVNRIPQGLRKRNIQDLLDEHAQREKPQPAPPVPATNIEPAEAPVVPSKSPLRKSLKRQSDHISTADDKENAELPPNDLPNPKKRTKTATTAAANTKPASRTASRKVPAPPGILSPRSHNSRTLPKSPIKPTGEKEPSKFLSPTKSTTTTSRAQQQPNSKRPVSRTSTATTRRSAGSTGTTIVKSSSSAASQNQAPAPAPVVKKGPGRPTTAKQSAVSTAAAKTAAAAGVGGKKGAAAKKENLAPGAGTAGTGGTGRTLRKRG</sequence>
<feature type="compositionally biased region" description="Polar residues" evidence="10">
    <location>
        <begin position="19"/>
        <end position="35"/>
    </location>
</feature>
<evidence type="ECO:0000256" key="5">
    <source>
        <dbReference type="ARBA" id="ARBA00022618"/>
    </source>
</evidence>
<feature type="domain" description="Borealin N-terminal" evidence="11">
    <location>
        <begin position="38"/>
        <end position="93"/>
    </location>
</feature>
<comment type="caution">
    <text evidence="12">The sequence shown here is derived from an EMBL/GenBank/DDBJ whole genome shotgun (WGS) entry which is preliminary data.</text>
</comment>
<dbReference type="GO" id="GO:0051301">
    <property type="term" value="P:cell division"/>
    <property type="evidence" value="ECO:0007669"/>
    <property type="project" value="UniProtKB-KW"/>
</dbReference>
<dbReference type="EMBL" id="QWIJ01001310">
    <property type="protein sequence ID" value="RMX75359.1"/>
    <property type="molecule type" value="Genomic_DNA"/>
</dbReference>
<organism evidence="12 16">
    <name type="scientific">Hortaea werneckii</name>
    <name type="common">Black yeast</name>
    <name type="synonym">Cladosporium werneckii</name>
    <dbReference type="NCBI Taxonomy" id="91943"/>
    <lineage>
        <taxon>Eukaryota</taxon>
        <taxon>Fungi</taxon>
        <taxon>Dikarya</taxon>
        <taxon>Ascomycota</taxon>
        <taxon>Pezizomycotina</taxon>
        <taxon>Dothideomycetes</taxon>
        <taxon>Dothideomycetidae</taxon>
        <taxon>Mycosphaerellales</taxon>
        <taxon>Teratosphaeriaceae</taxon>
        <taxon>Hortaea</taxon>
    </lineage>
</organism>
<evidence type="ECO:0000256" key="1">
    <source>
        <dbReference type="ARBA" id="ARBA00004123"/>
    </source>
</evidence>
<dbReference type="AlphaFoldDB" id="A0A3M6WA50"/>
<evidence type="ECO:0000259" key="11">
    <source>
        <dbReference type="Pfam" id="PF10444"/>
    </source>
</evidence>
<dbReference type="Proteomes" id="UP000281245">
    <property type="component" value="Unassembled WGS sequence"/>
</dbReference>
<reference evidence="15 16" key="1">
    <citation type="journal article" date="2018" name="BMC Genomics">
        <title>Genomic evidence for intraspecific hybridization in a clonal and extremely halotolerant yeast.</title>
        <authorList>
            <person name="Gostincar C."/>
            <person name="Stajich J.E."/>
            <person name="Zupancic J."/>
            <person name="Zalar P."/>
            <person name="Gunde-Cimerman N."/>
        </authorList>
    </citation>
    <scope>NUCLEOTIDE SEQUENCE [LARGE SCALE GENOMIC DNA]</scope>
    <source>
        <strain evidence="14 15">EXF-6651</strain>
        <strain evidence="13 17">EXF-6654</strain>
        <strain evidence="12 16">EXF-6656</strain>
    </source>
</reference>
<dbReference type="PANTHER" id="PTHR16040">
    <property type="entry name" value="AUSTRALIN, ISOFORM A-RELATED"/>
    <property type="match status" value="1"/>
</dbReference>
<keyword evidence="8" id="KW-0131">Cell cycle</keyword>
<evidence type="ECO:0000313" key="15">
    <source>
        <dbReference type="Proteomes" id="UP000276864"/>
    </source>
</evidence>
<protein>
    <recommendedName>
        <fullName evidence="11">Borealin N-terminal domain-containing protein</fullName>
    </recommendedName>
</protein>
<feature type="compositionally biased region" description="Basic and acidic residues" evidence="10">
    <location>
        <begin position="132"/>
        <end position="146"/>
    </location>
</feature>
<evidence type="ECO:0000313" key="13">
    <source>
        <dbReference type="EMBL" id="RMY00609.1"/>
    </source>
</evidence>
<evidence type="ECO:0000256" key="4">
    <source>
        <dbReference type="ARBA" id="ARBA00022454"/>
    </source>
</evidence>
<comment type="similarity">
    <text evidence="3">Belongs to the borealin family.</text>
</comment>
<dbReference type="Proteomes" id="UP000276864">
    <property type="component" value="Unassembled WGS sequence"/>
</dbReference>
<evidence type="ECO:0000313" key="16">
    <source>
        <dbReference type="Proteomes" id="UP000281245"/>
    </source>
</evidence>
<dbReference type="Proteomes" id="UP000282582">
    <property type="component" value="Unassembled WGS sequence"/>
</dbReference>